<gene>
    <name evidence="3" type="ORF">QBC41DRAFT_397695</name>
</gene>
<feature type="region of interest" description="Disordered" evidence="1">
    <location>
        <begin position="21"/>
        <end position="203"/>
    </location>
</feature>
<dbReference type="Proteomes" id="UP001174997">
    <property type="component" value="Unassembled WGS sequence"/>
</dbReference>
<feature type="compositionally biased region" description="Polar residues" evidence="1">
    <location>
        <begin position="374"/>
        <end position="390"/>
    </location>
</feature>
<organism evidence="3 4">
    <name type="scientific">Cercophora samala</name>
    <dbReference type="NCBI Taxonomy" id="330535"/>
    <lineage>
        <taxon>Eukaryota</taxon>
        <taxon>Fungi</taxon>
        <taxon>Dikarya</taxon>
        <taxon>Ascomycota</taxon>
        <taxon>Pezizomycotina</taxon>
        <taxon>Sordariomycetes</taxon>
        <taxon>Sordariomycetidae</taxon>
        <taxon>Sordariales</taxon>
        <taxon>Lasiosphaeriaceae</taxon>
        <taxon>Cercophora</taxon>
    </lineage>
</organism>
<protein>
    <recommendedName>
        <fullName evidence="2">C2H2-type domain-containing protein</fullName>
    </recommendedName>
</protein>
<evidence type="ECO:0000256" key="1">
    <source>
        <dbReference type="SAM" id="MobiDB-lite"/>
    </source>
</evidence>
<feature type="compositionally biased region" description="Polar residues" evidence="1">
    <location>
        <begin position="765"/>
        <end position="782"/>
    </location>
</feature>
<feature type="region of interest" description="Disordered" evidence="1">
    <location>
        <begin position="321"/>
        <end position="401"/>
    </location>
</feature>
<evidence type="ECO:0000313" key="3">
    <source>
        <dbReference type="EMBL" id="KAK0666702.1"/>
    </source>
</evidence>
<proteinExistence type="predicted"/>
<feature type="compositionally biased region" description="Low complexity" evidence="1">
    <location>
        <begin position="148"/>
        <end position="166"/>
    </location>
</feature>
<dbReference type="InterPro" id="IPR013087">
    <property type="entry name" value="Znf_C2H2_type"/>
</dbReference>
<feature type="compositionally biased region" description="Basic and acidic residues" evidence="1">
    <location>
        <begin position="96"/>
        <end position="108"/>
    </location>
</feature>
<comment type="caution">
    <text evidence="3">The sequence shown here is derived from an EMBL/GenBank/DDBJ whole genome shotgun (WGS) entry which is preliminary data.</text>
</comment>
<feature type="compositionally biased region" description="Polar residues" evidence="1">
    <location>
        <begin position="727"/>
        <end position="741"/>
    </location>
</feature>
<dbReference type="PROSITE" id="PS00028">
    <property type="entry name" value="ZINC_FINGER_C2H2_1"/>
    <property type="match status" value="1"/>
</dbReference>
<dbReference type="AlphaFoldDB" id="A0AA40D7Z2"/>
<accession>A0AA40D7Z2</accession>
<name>A0AA40D7Z2_9PEZI</name>
<reference evidence="3" key="1">
    <citation type="submission" date="2023-06" db="EMBL/GenBank/DDBJ databases">
        <title>Genome-scale phylogeny and comparative genomics of the fungal order Sordariales.</title>
        <authorList>
            <consortium name="Lawrence Berkeley National Laboratory"/>
            <person name="Hensen N."/>
            <person name="Bonometti L."/>
            <person name="Westerberg I."/>
            <person name="Brannstrom I.O."/>
            <person name="Guillou S."/>
            <person name="Cros-Aarteil S."/>
            <person name="Calhoun S."/>
            <person name="Haridas S."/>
            <person name="Kuo A."/>
            <person name="Mondo S."/>
            <person name="Pangilinan J."/>
            <person name="Riley R."/>
            <person name="Labutti K."/>
            <person name="Andreopoulos B."/>
            <person name="Lipzen A."/>
            <person name="Chen C."/>
            <person name="Yanf M."/>
            <person name="Daum C."/>
            <person name="Ng V."/>
            <person name="Clum A."/>
            <person name="Steindorff A."/>
            <person name="Ohm R."/>
            <person name="Martin F."/>
            <person name="Silar P."/>
            <person name="Natvig D."/>
            <person name="Lalanne C."/>
            <person name="Gautier V."/>
            <person name="Ament-Velasquez S.L."/>
            <person name="Kruys A."/>
            <person name="Hutchinson M.I."/>
            <person name="Powell A.J."/>
            <person name="Barry K."/>
            <person name="Miller A.N."/>
            <person name="Grigoriev I.V."/>
            <person name="Debuchy R."/>
            <person name="Gladieux P."/>
            <person name="Thoren M.H."/>
            <person name="Johannesson H."/>
        </authorList>
    </citation>
    <scope>NUCLEOTIDE SEQUENCE</scope>
    <source>
        <strain evidence="3">CBS 307.81</strain>
    </source>
</reference>
<evidence type="ECO:0000259" key="2">
    <source>
        <dbReference type="PROSITE" id="PS00028"/>
    </source>
</evidence>
<evidence type="ECO:0000313" key="4">
    <source>
        <dbReference type="Proteomes" id="UP001174997"/>
    </source>
</evidence>
<keyword evidence="4" id="KW-1185">Reference proteome</keyword>
<dbReference type="EMBL" id="JAULSY010000084">
    <property type="protein sequence ID" value="KAK0666702.1"/>
    <property type="molecule type" value="Genomic_DNA"/>
</dbReference>
<feature type="region of interest" description="Disordered" evidence="1">
    <location>
        <begin position="720"/>
        <end position="782"/>
    </location>
</feature>
<sequence length="917" mass="98973">MTGQTSQTSGQVAANGSIVGWLLGGRDNDNGKSASTAAVTPAKEDPTLPPAASGSEPPPIISDILPPRAATHSPTVQFAPPAQGDAGSNKGTKYTTDAERRKAITEALKRRRTSGANDQSHGQQHKRQQMGTNIQPSLLSPVPPPTTGRPSESTPTSSTSTSASTSEGIDVEMMDPLDPILPPEVIIPDDSNDGDWEEGSQASDGSVVDVDHLVNSQLQAATAEVAKVEYRALDNTPSGRPYLRWKNKPMYGALIPDGYERSSARSGFPWICPVRSCRKLFPTAKQLGCHFVRQHRGSLLHDNMDGTLSVRGHYAQLRDGEGVVSGGKPKPGIVVSVGPLAPSESPMVAPSLPEQGRSDPDDSRPQPGAGSEYSAAQSPATSLAKVSSAPTPGDGFEFAEPGRRYTEWADDDGDPRSLCGAMMPLGYTECMGPKPFPCPIRNCESECIRVKDLGCHFSVLIVDTHFLISFQRAHYASYLKDNGDGTFDLIGAYAPKRGNVIGSGKIVKPRPSIVVAQTRPDGSVEWAANWPELKRHMLADVSPANATVTADVPMGEARSWPPNSTNHTEAEQKAVQRTVAEEEASQRAVAEEEANQRAWADMTNQRAVPEKNASQQPANQMNNVMAGRPLRRVPGTNRMHMNDWLPGVTLYRGDMEIRGYQPRQSRPPRPSGKQPGLPLTWLAVNQKFPQAGQVAQVQQVPQVPQAEAADMWRDDTAMEGVEEDYQGPSTRSKLRTQTSESGYVYPQPLTEPEPSVTEEPEQLAVKQQRQPPNSLVSTNGPSNGVMATGVVIAEQVLEMEEWEVAPGRIRETDTKSESIAFSKSFLSSTHAVEVCEDVAFRVDVIGSGHHLKIEGDPNQIRLVSLASGKLRVKIGEEPEFVIGPHGMFKVKAGVSCTVSNRMYIDAVMHTTVLNGFT</sequence>
<feature type="domain" description="C2H2-type" evidence="2">
    <location>
        <begin position="272"/>
        <end position="295"/>
    </location>
</feature>